<sequence>MPRPAVAQKRDFVAKAFCPRILVVATPALADVCAVNRCSTFAELLAPFGQDVSTQITIQDGQGAPYFLDKLDVKFTTDYAIEQQPQWTQAELDDTVRRCITGDAEQTPMPLLPGGGVDAGALAADDAGGWAPWYVRLRQHWVNEMAASEHEAFMHPVACLLVASGSEDDPVGALRGLQSHPAVRRVRQQSFSGANVLFYNMLVHDGRDTGVVQAIDQTFDQVRRALGQNSALLRINTSTELGEAEGDGDGSRISGIWTHSWPTTHPLGAPAEGPFGGMLTMRDVAALRDAVKQMMVRSVVPHMQYQIRVLSEQTANERRGITGRLFSAGRRYFGTSARAAGAVAGVGGDVYFRYDSPEALMRKLADYSFMLKDFSFAQSVYQVARRDFQSEKAWKCYAGAQEMVGVCRLMGDAHPQRADVDAGFDEAAAMYLHKTTTPCLYLAVRCVIVYYELLRHGRLYALAPRALLQVPATTGALHGLMAEQAAYAHLRRGARPELRRFAFYAMVAAQAFRAARMGGLARRCLRMVRLALASAPADGGGAGADSGLPSRSGWSSIDSYVNHELGQQCVAARGYGDALQYFTALLGSGQIPEKLQSTYLQELLQLYLESHDSAAAAGGGGGELGAAVELPIPTIDARMARIIMSPELEGEDGVWLWRPGVDDPRRQVDDARAAASLCCSVGEDVAVLLMVTNPLTVGITLNRFTLDCEFTPADGEASAPAPPDVSTADSVILEGGQTTMISVTITPRCAGRVDIRDARYLLCDILPARTALVLPGRRLNDTGAQRATPTYAPDARLGFSADHGFPRLAVSLEDFPDMLVSGSMHRTSIRIANRGSRPCRGVALWLSHPSFFDVRSPVLVGEDDAAADAPGGDMYVYSDSVPPVAEARVANDLRDSSTAILVGQGSPEDDGAPVPLASLEPGATLAVPVWVRGDRVGTHTLGLLVGAGAADDGSELSRAATCTMRSRRFEVDLVVTPSLRVNAFVRPGLRSPHTRIVGIEVENMQSDLDIQLLQTTFASGFYEVAPLRAAAGGAGAGPEPMRVGPRQTACLMYVAAPRQ</sequence>
<organism evidence="1 2">
    <name type="scientific">Coemansia nantahalensis</name>
    <dbReference type="NCBI Taxonomy" id="2789366"/>
    <lineage>
        <taxon>Eukaryota</taxon>
        <taxon>Fungi</taxon>
        <taxon>Fungi incertae sedis</taxon>
        <taxon>Zoopagomycota</taxon>
        <taxon>Kickxellomycotina</taxon>
        <taxon>Kickxellomycetes</taxon>
        <taxon>Kickxellales</taxon>
        <taxon>Kickxellaceae</taxon>
        <taxon>Coemansia</taxon>
    </lineage>
</organism>
<protein>
    <submittedName>
        <fullName evidence="1">Uncharacterized protein</fullName>
    </submittedName>
</protein>
<keyword evidence="2" id="KW-1185">Reference proteome</keyword>
<evidence type="ECO:0000313" key="2">
    <source>
        <dbReference type="Proteomes" id="UP001140234"/>
    </source>
</evidence>
<evidence type="ECO:0000313" key="1">
    <source>
        <dbReference type="EMBL" id="KAJ2770979.1"/>
    </source>
</evidence>
<feature type="non-terminal residue" evidence="1">
    <location>
        <position position="1059"/>
    </location>
</feature>
<proteinExistence type="predicted"/>
<name>A0ACC1K105_9FUNG</name>
<dbReference type="Proteomes" id="UP001140234">
    <property type="component" value="Unassembled WGS sequence"/>
</dbReference>
<reference evidence="1" key="1">
    <citation type="submission" date="2022-07" db="EMBL/GenBank/DDBJ databases">
        <title>Phylogenomic reconstructions and comparative analyses of Kickxellomycotina fungi.</title>
        <authorList>
            <person name="Reynolds N.K."/>
            <person name="Stajich J.E."/>
            <person name="Barry K."/>
            <person name="Grigoriev I.V."/>
            <person name="Crous P."/>
            <person name="Smith M.E."/>
        </authorList>
    </citation>
    <scope>NUCLEOTIDE SEQUENCE</scope>
    <source>
        <strain evidence="1">CBS 109366</strain>
    </source>
</reference>
<accession>A0ACC1K105</accession>
<comment type="caution">
    <text evidence="1">The sequence shown here is derived from an EMBL/GenBank/DDBJ whole genome shotgun (WGS) entry which is preliminary data.</text>
</comment>
<dbReference type="EMBL" id="JANBUJ010000620">
    <property type="protein sequence ID" value="KAJ2770979.1"/>
    <property type="molecule type" value="Genomic_DNA"/>
</dbReference>
<gene>
    <name evidence="1" type="ORF">IWQ57_002415</name>
</gene>